<evidence type="ECO:0000256" key="1">
    <source>
        <dbReference type="SAM" id="MobiDB-lite"/>
    </source>
</evidence>
<proteinExistence type="predicted"/>
<name>A0A1R3IXF2_9ROSI</name>
<feature type="region of interest" description="Disordered" evidence="1">
    <location>
        <begin position="83"/>
        <end position="104"/>
    </location>
</feature>
<organism evidence="2 3">
    <name type="scientific">Corchorus olitorius</name>
    <dbReference type="NCBI Taxonomy" id="93759"/>
    <lineage>
        <taxon>Eukaryota</taxon>
        <taxon>Viridiplantae</taxon>
        <taxon>Streptophyta</taxon>
        <taxon>Embryophyta</taxon>
        <taxon>Tracheophyta</taxon>
        <taxon>Spermatophyta</taxon>
        <taxon>Magnoliopsida</taxon>
        <taxon>eudicotyledons</taxon>
        <taxon>Gunneridae</taxon>
        <taxon>Pentapetalae</taxon>
        <taxon>rosids</taxon>
        <taxon>malvids</taxon>
        <taxon>Malvales</taxon>
        <taxon>Malvaceae</taxon>
        <taxon>Grewioideae</taxon>
        <taxon>Apeibeae</taxon>
        <taxon>Corchorus</taxon>
    </lineage>
</organism>
<dbReference type="PANTHER" id="PTHR33431">
    <property type="entry name" value="ENABLED-LIKE PROTEIN (DUF1635)"/>
    <property type="match status" value="1"/>
</dbReference>
<comment type="caution">
    <text evidence="2">The sequence shown here is derived from an EMBL/GenBank/DDBJ whole genome shotgun (WGS) entry which is preliminary data.</text>
</comment>
<dbReference type="InterPro" id="IPR012862">
    <property type="entry name" value="DUF1635"/>
</dbReference>
<accession>A0A1R3IXF2</accession>
<dbReference type="OrthoDB" id="778241at2759"/>
<dbReference type="EMBL" id="AWUE01017354">
    <property type="protein sequence ID" value="OMO87255.1"/>
    <property type="molecule type" value="Genomic_DNA"/>
</dbReference>
<dbReference type="Pfam" id="PF07795">
    <property type="entry name" value="DUF1635"/>
    <property type="match status" value="1"/>
</dbReference>
<dbReference type="STRING" id="93759.A0A1R3IXF2"/>
<evidence type="ECO:0000313" key="2">
    <source>
        <dbReference type="EMBL" id="OMO87255.1"/>
    </source>
</evidence>
<protein>
    <submittedName>
        <fullName evidence="2">Uncharacterized protein</fullName>
    </submittedName>
</protein>
<reference evidence="3" key="1">
    <citation type="submission" date="2013-09" db="EMBL/GenBank/DDBJ databases">
        <title>Corchorus olitorius genome sequencing.</title>
        <authorList>
            <person name="Alam M."/>
            <person name="Haque M.S."/>
            <person name="Islam M.S."/>
            <person name="Emdad E.M."/>
            <person name="Islam M.M."/>
            <person name="Ahmed B."/>
            <person name="Halim A."/>
            <person name="Hossen Q.M.M."/>
            <person name="Hossain M.Z."/>
            <person name="Ahmed R."/>
            <person name="Khan M.M."/>
            <person name="Islam R."/>
            <person name="Rashid M.M."/>
            <person name="Khan S.A."/>
            <person name="Rahman M.S."/>
            <person name="Alam M."/>
            <person name="Yahiya A.S."/>
            <person name="Khan M.S."/>
            <person name="Azam M.S."/>
            <person name="Haque T."/>
            <person name="Lashkar M.Z.H."/>
            <person name="Akhand A.I."/>
            <person name="Morshed G."/>
            <person name="Roy S."/>
            <person name="Uddin K.S."/>
            <person name="Rabeya T."/>
            <person name="Hossain A.S."/>
            <person name="Chowdhury A."/>
            <person name="Snigdha A.R."/>
            <person name="Mortoza M.S."/>
            <person name="Matin S.A."/>
            <person name="Hoque S.M.E."/>
            <person name="Islam M.K."/>
            <person name="Roy D.K."/>
            <person name="Haider R."/>
            <person name="Moosa M.M."/>
            <person name="Elias S.M."/>
            <person name="Hasan A.M."/>
            <person name="Jahan S."/>
            <person name="Shafiuddin M."/>
            <person name="Mahmood N."/>
            <person name="Shommy N.S."/>
        </authorList>
    </citation>
    <scope>NUCLEOTIDE SEQUENCE [LARGE SCALE GENOMIC DNA]</scope>
    <source>
        <strain evidence="3">cv. O-4</strain>
    </source>
</reference>
<dbReference type="PANTHER" id="PTHR33431:SF12">
    <property type="entry name" value="HIGH MOBILITY GROUP BOX PROTEIN, PUTATIVE (DUF1635)-RELATED"/>
    <property type="match status" value="1"/>
</dbReference>
<dbReference type="Proteomes" id="UP000187203">
    <property type="component" value="Unassembled WGS sequence"/>
</dbReference>
<keyword evidence="3" id="KW-1185">Reference proteome</keyword>
<evidence type="ECO:0000313" key="3">
    <source>
        <dbReference type="Proteomes" id="UP000187203"/>
    </source>
</evidence>
<dbReference type="AlphaFoldDB" id="A0A1R3IXF2"/>
<feature type="compositionally biased region" description="Polar residues" evidence="1">
    <location>
        <begin position="83"/>
        <end position="98"/>
    </location>
</feature>
<sequence>MEAGPLIQTLLVAGPFPRWRNPPPLQSFKIPLFPSTAVILNLLTRNQTPNKPTVQKRLNPCSEIPRQMCLSGALLNFANPGSSASGLSNAQMLATSSGKRQRFQ</sequence>
<gene>
    <name evidence="2" type="ORF">COLO4_20722</name>
</gene>